<dbReference type="Pfam" id="PF18962">
    <property type="entry name" value="Por_Secre_tail"/>
    <property type="match status" value="1"/>
</dbReference>
<protein>
    <recommendedName>
        <fullName evidence="2">Secretion system C-terminal sorting domain-containing protein</fullName>
    </recommendedName>
</protein>
<feature type="signal peptide" evidence="1">
    <location>
        <begin position="1"/>
        <end position="20"/>
    </location>
</feature>
<dbReference type="Pfam" id="PF14064">
    <property type="entry name" value="HmuY"/>
    <property type="match status" value="1"/>
</dbReference>
<proteinExistence type="predicted"/>
<dbReference type="CDD" id="cd12105">
    <property type="entry name" value="HmuY"/>
    <property type="match status" value="1"/>
</dbReference>
<dbReference type="AlphaFoldDB" id="A0A5M8NX21"/>
<dbReference type="InterPro" id="IPR026444">
    <property type="entry name" value="Secre_tail"/>
</dbReference>
<feature type="chain" id="PRO_5024381188" description="Secretion system C-terminal sorting domain-containing protein" evidence="1">
    <location>
        <begin position="21"/>
        <end position="298"/>
    </location>
</feature>
<evidence type="ECO:0000313" key="3">
    <source>
        <dbReference type="EMBL" id="KAA6301007.1"/>
    </source>
</evidence>
<evidence type="ECO:0000313" key="4">
    <source>
        <dbReference type="Proteomes" id="UP000324575"/>
    </source>
</evidence>
<evidence type="ECO:0000259" key="2">
    <source>
        <dbReference type="Pfam" id="PF18962"/>
    </source>
</evidence>
<dbReference type="NCBIfam" id="TIGR04183">
    <property type="entry name" value="Por_Secre_tail"/>
    <property type="match status" value="1"/>
</dbReference>
<dbReference type="Proteomes" id="UP000324575">
    <property type="component" value="Unassembled WGS sequence"/>
</dbReference>
<evidence type="ECO:0000256" key="1">
    <source>
        <dbReference type="SAM" id="SignalP"/>
    </source>
</evidence>
<comment type="caution">
    <text evidence="3">The sequence shown here is derived from an EMBL/GenBank/DDBJ whole genome shotgun (WGS) entry which is preliminary data.</text>
</comment>
<dbReference type="InterPro" id="IPR025921">
    <property type="entry name" value="HmuY"/>
</dbReference>
<feature type="domain" description="Secretion system C-terminal sorting" evidence="2">
    <location>
        <begin position="237"/>
        <end position="297"/>
    </location>
</feature>
<keyword evidence="1" id="KW-0732">Signal</keyword>
<gene>
    <name evidence="3" type="ORF">EZS26_002859</name>
</gene>
<name>A0A5M8NX21_9BACT</name>
<sequence>MNKKFTLSVLSLLFAVGLTAQVKTFTLDLSAPGFMGSASADFSHWHYFSFAEGQIVGTSDTQFENIEGGIGTETVNSEWAERSDWDIAFHAFDIRTNSGTSGNGLAGAVKIEDSHSEENLADIFTNLTEAPETGYAADKVVTLESGWFYFGMNVMPPLRSASMSVSEASLGFASLGMGGNTENPMVIAFKTADGKYAKVYLKQFLGDGTEGNPEVGAFVMDYVYQPDGSRDFTTETGIINLQEIKGEANIAIYTLSGAIVKQAKAQAQSIPVAGLAKGIYIVKISAENTVQTRKIVIK</sequence>
<dbReference type="EMBL" id="SNRX01000034">
    <property type="protein sequence ID" value="KAA6301007.1"/>
    <property type="molecule type" value="Genomic_DNA"/>
</dbReference>
<organism evidence="3 4">
    <name type="scientific">Candidatus Ordinivivax streblomastigis</name>
    <dbReference type="NCBI Taxonomy" id="2540710"/>
    <lineage>
        <taxon>Bacteria</taxon>
        <taxon>Pseudomonadati</taxon>
        <taxon>Bacteroidota</taxon>
        <taxon>Bacteroidia</taxon>
        <taxon>Bacteroidales</taxon>
        <taxon>Candidatus Ordinivivax</taxon>
    </lineage>
</organism>
<accession>A0A5M8NX21</accession>
<reference evidence="3 4" key="1">
    <citation type="submission" date="2019-03" db="EMBL/GenBank/DDBJ databases">
        <title>Single cell metagenomics reveals metabolic interactions within the superorganism composed of flagellate Streblomastix strix and complex community of Bacteroidetes bacteria on its surface.</title>
        <authorList>
            <person name="Treitli S.C."/>
            <person name="Kolisko M."/>
            <person name="Husnik F."/>
            <person name="Keeling P."/>
            <person name="Hampl V."/>
        </authorList>
    </citation>
    <scope>NUCLEOTIDE SEQUENCE [LARGE SCALE GENOMIC DNA]</scope>
    <source>
        <strain evidence="3">St1</strain>
    </source>
</reference>